<organism evidence="1 2">
    <name type="scientific">Protea cynaroides</name>
    <dbReference type="NCBI Taxonomy" id="273540"/>
    <lineage>
        <taxon>Eukaryota</taxon>
        <taxon>Viridiplantae</taxon>
        <taxon>Streptophyta</taxon>
        <taxon>Embryophyta</taxon>
        <taxon>Tracheophyta</taxon>
        <taxon>Spermatophyta</taxon>
        <taxon>Magnoliopsida</taxon>
        <taxon>Proteales</taxon>
        <taxon>Proteaceae</taxon>
        <taxon>Protea</taxon>
    </lineage>
</organism>
<dbReference type="AlphaFoldDB" id="A0A9Q0KBC0"/>
<protein>
    <submittedName>
        <fullName evidence="1">Uncharacterized protein</fullName>
    </submittedName>
</protein>
<keyword evidence="2" id="KW-1185">Reference proteome</keyword>
<dbReference type="GO" id="GO:0030692">
    <property type="term" value="C:Noc4p-Nop14p complex"/>
    <property type="evidence" value="ECO:0007669"/>
    <property type="project" value="TreeGrafter"/>
</dbReference>
<dbReference type="OrthoDB" id="1534229at2759"/>
<dbReference type="EMBL" id="JAMYWD010000007">
    <property type="protein sequence ID" value="KAJ4967383.1"/>
    <property type="molecule type" value="Genomic_DNA"/>
</dbReference>
<dbReference type="InterPro" id="IPR027193">
    <property type="entry name" value="Noc4"/>
</dbReference>
<dbReference type="PANTHER" id="PTHR12455:SF0">
    <property type="entry name" value="NUCLEOLAR COMPLEX PROTEIN 4 HOMOLOG"/>
    <property type="match status" value="1"/>
</dbReference>
<dbReference type="GO" id="GO:0042254">
    <property type="term" value="P:ribosome biogenesis"/>
    <property type="evidence" value="ECO:0007669"/>
    <property type="project" value="InterPro"/>
</dbReference>
<reference evidence="1" key="1">
    <citation type="journal article" date="2023" name="Plant J.">
        <title>The genome of the king protea, Protea cynaroides.</title>
        <authorList>
            <person name="Chang J."/>
            <person name="Duong T.A."/>
            <person name="Schoeman C."/>
            <person name="Ma X."/>
            <person name="Roodt D."/>
            <person name="Barker N."/>
            <person name="Li Z."/>
            <person name="Van de Peer Y."/>
            <person name="Mizrachi E."/>
        </authorList>
    </citation>
    <scope>NUCLEOTIDE SEQUENCE</scope>
    <source>
        <tissue evidence="1">Young leaves</tissue>
    </source>
</reference>
<sequence>MILDTVYCIVSPENEYEIRIPLDECQVTLITVAVSPESQEALREVAVDAVMEFVKLGNGGRFQTAIYHRLLHTVYIDVRYFTYISLEKIVKSLELTNNSDNGDVPAQNKGESISRQRNFSLGSRYPPPPYCPAVSRFVVSLENNLTIRAKTTEVDIRRRMKQVPLAIYKSTPTSLFSESDFAGWTFNAKESEDQKLKVAHLTYDILNNEN</sequence>
<comment type="caution">
    <text evidence="1">The sequence shown here is derived from an EMBL/GenBank/DDBJ whole genome shotgun (WGS) entry which is preliminary data.</text>
</comment>
<gene>
    <name evidence="1" type="ORF">NE237_019232</name>
</gene>
<evidence type="ECO:0000313" key="1">
    <source>
        <dbReference type="EMBL" id="KAJ4967383.1"/>
    </source>
</evidence>
<proteinExistence type="predicted"/>
<dbReference type="PANTHER" id="PTHR12455">
    <property type="entry name" value="NUCLEOLAR COMPLEX PROTEIN 4"/>
    <property type="match status" value="1"/>
</dbReference>
<accession>A0A9Q0KBC0</accession>
<dbReference type="GO" id="GO:0032040">
    <property type="term" value="C:small-subunit processome"/>
    <property type="evidence" value="ECO:0007669"/>
    <property type="project" value="TreeGrafter"/>
</dbReference>
<name>A0A9Q0KBC0_9MAGN</name>
<dbReference type="Proteomes" id="UP001141806">
    <property type="component" value="Unassembled WGS sequence"/>
</dbReference>
<evidence type="ECO:0000313" key="2">
    <source>
        <dbReference type="Proteomes" id="UP001141806"/>
    </source>
</evidence>